<dbReference type="GO" id="GO:0003723">
    <property type="term" value="F:RNA binding"/>
    <property type="evidence" value="ECO:0007669"/>
    <property type="project" value="InterPro"/>
</dbReference>
<dbReference type="NCBIfam" id="TIGR00094">
    <property type="entry name" value="tRNA_TruD_broad"/>
    <property type="match status" value="1"/>
</dbReference>
<evidence type="ECO:0000256" key="1">
    <source>
        <dbReference type="ARBA" id="ARBA00007953"/>
    </source>
</evidence>
<reference evidence="5 6" key="1">
    <citation type="submission" date="2020-08" db="EMBL/GenBank/DDBJ databases">
        <title>Plant Genome Project.</title>
        <authorList>
            <person name="Zhang R.-G."/>
        </authorList>
    </citation>
    <scope>NUCLEOTIDE SEQUENCE [LARGE SCALE GENOMIC DNA]</scope>
    <source>
        <tissue evidence="5">Rhizome</tissue>
    </source>
</reference>
<dbReference type="InterPro" id="IPR011760">
    <property type="entry name" value="PsdUridine_synth_TruD_insert"/>
</dbReference>
<keyword evidence="6" id="KW-1185">Reference proteome</keyword>
<dbReference type="FunFam" id="3.30.2350.20:FF:000006">
    <property type="entry name" value="Multisubstrate pseudouridine synthase 7"/>
    <property type="match status" value="1"/>
</dbReference>
<dbReference type="Pfam" id="PF01142">
    <property type="entry name" value="TruD"/>
    <property type="match status" value="1"/>
</dbReference>
<evidence type="ECO:0000256" key="3">
    <source>
        <dbReference type="SAM" id="MobiDB-lite"/>
    </source>
</evidence>
<dbReference type="GO" id="GO:0001522">
    <property type="term" value="P:pseudouridine synthesis"/>
    <property type="evidence" value="ECO:0007669"/>
    <property type="project" value="InterPro"/>
</dbReference>
<feature type="compositionally biased region" description="Basic and acidic residues" evidence="3">
    <location>
        <begin position="168"/>
        <end position="181"/>
    </location>
</feature>
<evidence type="ECO:0000313" key="5">
    <source>
        <dbReference type="EMBL" id="KAG6502692.1"/>
    </source>
</evidence>
<dbReference type="Proteomes" id="UP000734854">
    <property type="component" value="Unassembled WGS sequence"/>
</dbReference>
<protein>
    <recommendedName>
        <fullName evidence="4">TRUD domain-containing protein</fullName>
    </recommendedName>
</protein>
<dbReference type="PIRSF" id="PIRSF037016">
    <property type="entry name" value="Pseudouridin_synth_euk_prd"/>
    <property type="match status" value="1"/>
</dbReference>
<feature type="region of interest" description="Disordered" evidence="3">
    <location>
        <begin position="150"/>
        <end position="181"/>
    </location>
</feature>
<dbReference type="PANTHER" id="PTHR13326:SF21">
    <property type="entry name" value="PSEUDOURIDYLATE SYNTHASE PUS7L"/>
    <property type="match status" value="1"/>
</dbReference>
<sequence length="772" mass="86925">MAKSLDESDVGISCFVSSLPGFRGILKQRYSDFIVNEVDVDGNIVHLTSFDLPLEDTEGEVEDNACSDDKDYTSVIESFRLLCGEADADALKEFIAKVLSLERDVPPVMLAPDPDKSHRAEVHNFFKKNFKFLVTDTVEESGENSKYIRVRRCSGNGGGPSKRGMKRKDKDDKPFDSRGSKSWPEHLGKFLRFNLYKENKDTQEALGLIGKMLGVNQRSFGFAGTKDKRSVSTQRVTIFKQRAKRLAELNSRMFGIKVGDFCYVNEGLVLGQLTGNHFTITLRGISADSEDIIKEATDSLWRNGFINYYGLQRFGSGSVPTHLVGAALLKGEWKTAANLILDPREGDILKLQFHFMYSYKACYLENLQDAILHQLTVLQCLKKFPGNYLQALKTIPRTLRMMYVHSYQSYLWNHAASMRVQKYDLPTVNRLAIVDNGSRQEEKVNVGDVMISKEEGQASIEDGISQVVLGDLVLCKEVLPTVCDSSEHEDDFNDGDNSLLDLSDELPSEENVQFVKAVDSEDLLKGHYTFEDVVLPLPGSRIRYPTNDIANVYHDLAKKNLRSNITSMLVKDKSPTTMNILVGNKTLITRKIFNSEIRENSKALPFHQSLFIFLIYIWIIAQDGITLTESVHGAKEFSISSMKGAYRQVFQRPIDFVWELVDYTNDNLPLAETDLNILEKAANMTQNEVHVDGICSSQIRTSDTENSIGMHLDEDSNENPLSTIETINSSDILSKKQALKMAFTLPTSCYATMAIREILKSSTSVCTHFYFH</sequence>
<feature type="domain" description="TRUD" evidence="4">
    <location>
        <begin position="304"/>
        <end position="590"/>
    </location>
</feature>
<dbReference type="SUPFAM" id="SSF55120">
    <property type="entry name" value="Pseudouridine synthase"/>
    <property type="match status" value="1"/>
</dbReference>
<evidence type="ECO:0000313" key="6">
    <source>
        <dbReference type="Proteomes" id="UP000734854"/>
    </source>
</evidence>
<comment type="similarity">
    <text evidence="1">Belongs to the pseudouridine synthase TruD family.</text>
</comment>
<dbReference type="InterPro" id="IPR056963">
    <property type="entry name" value="PUS7L_N"/>
</dbReference>
<gene>
    <name evidence="5" type="ORF">ZIOFF_034978</name>
</gene>
<accession>A0A8J5L2B8</accession>
<dbReference type="Gene3D" id="3.30.2350.20">
    <property type="entry name" value="TruD, catalytic domain"/>
    <property type="match status" value="3"/>
</dbReference>
<dbReference type="PANTHER" id="PTHR13326">
    <property type="entry name" value="TRNA PSEUDOURIDINE SYNTHASE D"/>
    <property type="match status" value="1"/>
</dbReference>
<dbReference type="InterPro" id="IPR001656">
    <property type="entry name" value="PsdUridine_synth_TruD"/>
</dbReference>
<evidence type="ECO:0000259" key="4">
    <source>
        <dbReference type="PROSITE" id="PS50984"/>
    </source>
</evidence>
<name>A0A8J5L2B8_ZINOF</name>
<dbReference type="InterPro" id="IPR042214">
    <property type="entry name" value="TruD_catalytic"/>
</dbReference>
<proteinExistence type="inferred from homology"/>
<dbReference type="Pfam" id="PF23943">
    <property type="entry name" value="PUS7L_N"/>
    <property type="match status" value="1"/>
</dbReference>
<dbReference type="EMBL" id="JACMSC010000010">
    <property type="protein sequence ID" value="KAG6502692.1"/>
    <property type="molecule type" value="Genomic_DNA"/>
</dbReference>
<dbReference type="PROSITE" id="PS50984">
    <property type="entry name" value="TRUD"/>
    <property type="match status" value="1"/>
</dbReference>
<dbReference type="GO" id="GO:0009982">
    <property type="term" value="F:pseudouridine synthase activity"/>
    <property type="evidence" value="ECO:0007669"/>
    <property type="project" value="InterPro"/>
</dbReference>
<organism evidence="5 6">
    <name type="scientific">Zingiber officinale</name>
    <name type="common">Ginger</name>
    <name type="synonym">Amomum zingiber</name>
    <dbReference type="NCBI Taxonomy" id="94328"/>
    <lineage>
        <taxon>Eukaryota</taxon>
        <taxon>Viridiplantae</taxon>
        <taxon>Streptophyta</taxon>
        <taxon>Embryophyta</taxon>
        <taxon>Tracheophyta</taxon>
        <taxon>Spermatophyta</taxon>
        <taxon>Magnoliopsida</taxon>
        <taxon>Liliopsida</taxon>
        <taxon>Zingiberales</taxon>
        <taxon>Zingiberaceae</taxon>
        <taxon>Zingiber</taxon>
    </lineage>
</organism>
<comment type="caution">
    <text evidence="5">The sequence shown here is derived from an EMBL/GenBank/DDBJ whole genome shotgun (WGS) entry which is preliminary data.</text>
</comment>
<keyword evidence="2" id="KW-0413">Isomerase</keyword>
<dbReference type="GO" id="GO:0005634">
    <property type="term" value="C:nucleus"/>
    <property type="evidence" value="ECO:0007669"/>
    <property type="project" value="TreeGrafter"/>
</dbReference>
<dbReference type="AlphaFoldDB" id="A0A8J5L2B8"/>
<dbReference type="InterPro" id="IPR020103">
    <property type="entry name" value="PsdUridine_synth_cat_dom_sf"/>
</dbReference>
<evidence type="ECO:0000256" key="2">
    <source>
        <dbReference type="ARBA" id="ARBA00023235"/>
    </source>
</evidence>
<dbReference type="CDD" id="cd02576">
    <property type="entry name" value="PseudoU_synth_ScPUS7"/>
    <property type="match status" value="1"/>
</dbReference>